<dbReference type="AlphaFoldDB" id="A0A5B7EPH8"/>
<dbReference type="EMBL" id="VSRR010003221">
    <property type="protein sequence ID" value="MPC35196.1"/>
    <property type="molecule type" value="Genomic_DNA"/>
</dbReference>
<reference evidence="1 2" key="1">
    <citation type="submission" date="2019-05" db="EMBL/GenBank/DDBJ databases">
        <title>Another draft genome of Portunus trituberculatus and its Hox gene families provides insights of decapod evolution.</title>
        <authorList>
            <person name="Jeong J.-H."/>
            <person name="Song I."/>
            <person name="Kim S."/>
            <person name="Choi T."/>
            <person name="Kim D."/>
            <person name="Ryu S."/>
            <person name="Kim W."/>
        </authorList>
    </citation>
    <scope>NUCLEOTIDE SEQUENCE [LARGE SCALE GENOMIC DNA]</scope>
    <source>
        <tissue evidence="1">Muscle</tissue>
    </source>
</reference>
<comment type="caution">
    <text evidence="1">The sequence shown here is derived from an EMBL/GenBank/DDBJ whole genome shotgun (WGS) entry which is preliminary data.</text>
</comment>
<proteinExistence type="predicted"/>
<organism evidence="1 2">
    <name type="scientific">Portunus trituberculatus</name>
    <name type="common">Swimming crab</name>
    <name type="synonym">Neptunus trituberculatus</name>
    <dbReference type="NCBI Taxonomy" id="210409"/>
    <lineage>
        <taxon>Eukaryota</taxon>
        <taxon>Metazoa</taxon>
        <taxon>Ecdysozoa</taxon>
        <taxon>Arthropoda</taxon>
        <taxon>Crustacea</taxon>
        <taxon>Multicrustacea</taxon>
        <taxon>Malacostraca</taxon>
        <taxon>Eumalacostraca</taxon>
        <taxon>Eucarida</taxon>
        <taxon>Decapoda</taxon>
        <taxon>Pleocyemata</taxon>
        <taxon>Brachyura</taxon>
        <taxon>Eubrachyura</taxon>
        <taxon>Portunoidea</taxon>
        <taxon>Portunidae</taxon>
        <taxon>Portuninae</taxon>
        <taxon>Portunus</taxon>
    </lineage>
</organism>
<name>A0A5B7EPH8_PORTR</name>
<accession>A0A5B7EPH8</accession>
<evidence type="ECO:0000313" key="2">
    <source>
        <dbReference type="Proteomes" id="UP000324222"/>
    </source>
</evidence>
<evidence type="ECO:0000313" key="1">
    <source>
        <dbReference type="EMBL" id="MPC35196.1"/>
    </source>
</evidence>
<protein>
    <submittedName>
        <fullName evidence="1">Uncharacterized protein</fullName>
    </submittedName>
</protein>
<dbReference type="Proteomes" id="UP000324222">
    <property type="component" value="Unassembled WGS sequence"/>
</dbReference>
<gene>
    <name evidence="1" type="ORF">E2C01_028614</name>
</gene>
<sequence length="97" mass="10728">MLLKCLEPASRHCQARWVPSFPTVPCLALPRLALPCRASSHQHCLASPRGLTTRATLILLPALVTRERGGDLQRRQGVGVFVGDKERGDMESREIKV</sequence>
<keyword evidence="2" id="KW-1185">Reference proteome</keyword>